<dbReference type="Proteomes" id="UP000193920">
    <property type="component" value="Unassembled WGS sequence"/>
</dbReference>
<proteinExistence type="predicted"/>
<feature type="transmembrane region" description="Helical" evidence="2">
    <location>
        <begin position="64"/>
        <end position="81"/>
    </location>
</feature>
<feature type="transmembrane region" description="Helical" evidence="2">
    <location>
        <begin position="93"/>
        <end position="114"/>
    </location>
</feature>
<protein>
    <submittedName>
        <fullName evidence="3">Uncharacterized protein</fullName>
    </submittedName>
</protein>
<keyword evidence="4" id="KW-1185">Reference proteome</keyword>
<name>A0A1Y2BBG2_9FUNG</name>
<evidence type="ECO:0000313" key="3">
    <source>
        <dbReference type="EMBL" id="ORY31890.1"/>
    </source>
</evidence>
<evidence type="ECO:0000313" key="4">
    <source>
        <dbReference type="Proteomes" id="UP000193920"/>
    </source>
</evidence>
<evidence type="ECO:0000256" key="1">
    <source>
        <dbReference type="SAM" id="MobiDB-lite"/>
    </source>
</evidence>
<dbReference type="OrthoDB" id="10525876at2759"/>
<dbReference type="EMBL" id="MCOG01000167">
    <property type="protein sequence ID" value="ORY31890.1"/>
    <property type="molecule type" value="Genomic_DNA"/>
</dbReference>
<organism evidence="3 4">
    <name type="scientific">Neocallimastix californiae</name>
    <dbReference type="NCBI Taxonomy" id="1754190"/>
    <lineage>
        <taxon>Eukaryota</taxon>
        <taxon>Fungi</taxon>
        <taxon>Fungi incertae sedis</taxon>
        <taxon>Chytridiomycota</taxon>
        <taxon>Chytridiomycota incertae sedis</taxon>
        <taxon>Neocallimastigomycetes</taxon>
        <taxon>Neocallimastigales</taxon>
        <taxon>Neocallimastigaceae</taxon>
        <taxon>Neocallimastix</taxon>
    </lineage>
</organism>
<keyword evidence="2" id="KW-0472">Membrane</keyword>
<accession>A0A1Y2BBG2</accession>
<feature type="transmembrane region" description="Helical" evidence="2">
    <location>
        <begin position="34"/>
        <end position="52"/>
    </location>
</feature>
<feature type="region of interest" description="Disordered" evidence="1">
    <location>
        <begin position="169"/>
        <end position="266"/>
    </location>
</feature>
<gene>
    <name evidence="3" type="ORF">LY90DRAFT_512372</name>
</gene>
<keyword evidence="2" id="KW-1133">Transmembrane helix</keyword>
<sequence length="280" mass="32012">MIIKNRILKIEAIRICPIFITPISMNRKNTYNQCYSTFPVTYLIGKTILIIIDYVFKEWSISQYTYIPLIITILILYILNAKYQPFYDIRVNTFRNGIFGFLMFIGIFSFIPSFVSSKSIMMLIGSLISGVLGFFVGAFISVKFYQKCNEKIYFRYKIALNINDPDMVSSDDEDQELEGNDHNNNNYLVDKEESGTTSSSSYSSKESEENNENINEEEGEGEEEEEEEEGGEGEEEEDDDDEDDDNSNNRDESSTSGTGITDYGGDEELALFNSLYEIGE</sequence>
<comment type="caution">
    <text evidence="3">The sequence shown here is derived from an EMBL/GenBank/DDBJ whole genome shotgun (WGS) entry which is preliminary data.</text>
</comment>
<reference evidence="3 4" key="1">
    <citation type="submission" date="2016-08" db="EMBL/GenBank/DDBJ databases">
        <title>A Parts List for Fungal Cellulosomes Revealed by Comparative Genomics.</title>
        <authorList>
            <consortium name="DOE Joint Genome Institute"/>
            <person name="Haitjema C.H."/>
            <person name="Gilmore S.P."/>
            <person name="Henske J.K."/>
            <person name="Solomon K.V."/>
            <person name="De Groot R."/>
            <person name="Kuo A."/>
            <person name="Mondo S.J."/>
            <person name="Salamov A.A."/>
            <person name="Labutti K."/>
            <person name="Zhao Z."/>
            <person name="Chiniquy J."/>
            <person name="Barry K."/>
            <person name="Brewer H.M."/>
            <person name="Purvine S.O."/>
            <person name="Wright A.T."/>
            <person name="Boxma B."/>
            <person name="Van Alen T."/>
            <person name="Hackstein J.H."/>
            <person name="Baker S.E."/>
            <person name="Grigoriev I.V."/>
            <person name="O'Malley M.A."/>
        </authorList>
    </citation>
    <scope>NUCLEOTIDE SEQUENCE [LARGE SCALE GENOMIC DNA]</scope>
    <source>
        <strain evidence="3 4">G1</strain>
    </source>
</reference>
<keyword evidence="2" id="KW-0812">Transmembrane</keyword>
<feature type="transmembrane region" description="Helical" evidence="2">
    <location>
        <begin position="120"/>
        <end position="145"/>
    </location>
</feature>
<feature type="compositionally biased region" description="Acidic residues" evidence="1">
    <location>
        <begin position="169"/>
        <end position="178"/>
    </location>
</feature>
<feature type="compositionally biased region" description="Low complexity" evidence="1">
    <location>
        <begin position="195"/>
        <end position="204"/>
    </location>
</feature>
<dbReference type="AlphaFoldDB" id="A0A1Y2BBG2"/>
<evidence type="ECO:0000256" key="2">
    <source>
        <dbReference type="SAM" id="Phobius"/>
    </source>
</evidence>
<feature type="compositionally biased region" description="Acidic residues" evidence="1">
    <location>
        <begin position="209"/>
        <end position="246"/>
    </location>
</feature>